<reference evidence="1" key="1">
    <citation type="submission" date="2022-11" db="EMBL/GenBank/DDBJ databases">
        <title>Genome Sequence of Boeremia exigua.</title>
        <authorList>
            <person name="Buettner E."/>
        </authorList>
    </citation>
    <scope>NUCLEOTIDE SEQUENCE</scope>
    <source>
        <strain evidence="1">CU02</strain>
    </source>
</reference>
<proteinExistence type="predicted"/>
<dbReference type="Proteomes" id="UP001153331">
    <property type="component" value="Unassembled WGS sequence"/>
</dbReference>
<sequence>MFYQFVDDDMQQSQPQFRGRCVDALATLVLTRLTDVRSLNLGEGFLRYSLFLPQLLKRTDYLFPQLRHVTLGDKSPDVRASVSYMDLNLLRPVFYSSTIAKFECSMSQPWRFQWNEAKPPRSNTLTSLTLFRTNISRATLGELLSATPKLKYLHFEHELVFNASMNSGPSLAPYLGLDELNTALFPVRDTLEECHFILRLSPGSISTTEYPLASVRFPPVQGTLTMLKFMPRLVKVEVPMTMLLGWYPNFAAKLEEVLPHGLVDLTLRDDLVRYCPWVAPINAEKKVVRIAEYIQGRAFHATQLESLKVRLTSAKRSLAHSVSALSESTSGRGSNTSLVRGKKSETYGWRFEQTIPIMMNSYHVVTRKDSVFRPMSPLFESCLSEANFF</sequence>
<evidence type="ECO:0000313" key="2">
    <source>
        <dbReference type="Proteomes" id="UP001153331"/>
    </source>
</evidence>
<accession>A0ACC2I447</accession>
<evidence type="ECO:0000313" key="1">
    <source>
        <dbReference type="EMBL" id="KAJ8110136.1"/>
    </source>
</evidence>
<comment type="caution">
    <text evidence="1">The sequence shown here is derived from an EMBL/GenBank/DDBJ whole genome shotgun (WGS) entry which is preliminary data.</text>
</comment>
<name>A0ACC2I447_9PLEO</name>
<dbReference type="EMBL" id="JAPHNI010000532">
    <property type="protein sequence ID" value="KAJ8110136.1"/>
    <property type="molecule type" value="Genomic_DNA"/>
</dbReference>
<organism evidence="1 2">
    <name type="scientific">Boeremia exigua</name>
    <dbReference type="NCBI Taxonomy" id="749465"/>
    <lineage>
        <taxon>Eukaryota</taxon>
        <taxon>Fungi</taxon>
        <taxon>Dikarya</taxon>
        <taxon>Ascomycota</taxon>
        <taxon>Pezizomycotina</taxon>
        <taxon>Dothideomycetes</taxon>
        <taxon>Pleosporomycetidae</taxon>
        <taxon>Pleosporales</taxon>
        <taxon>Pleosporineae</taxon>
        <taxon>Didymellaceae</taxon>
        <taxon>Boeremia</taxon>
    </lineage>
</organism>
<gene>
    <name evidence="1" type="ORF">OPT61_g6938</name>
</gene>
<keyword evidence="2" id="KW-1185">Reference proteome</keyword>
<protein>
    <submittedName>
        <fullName evidence="1">Uncharacterized protein</fullName>
    </submittedName>
</protein>